<gene>
    <name evidence="2" type="ORF">CENDO_03515</name>
</gene>
<evidence type="ECO:0000313" key="3">
    <source>
        <dbReference type="Proteomes" id="UP000296352"/>
    </source>
</evidence>
<dbReference type="AlphaFoldDB" id="A0A4P7QH27"/>
<proteinExistence type="predicted"/>
<name>A0A4P7QH27_9CORY</name>
<evidence type="ECO:0000256" key="1">
    <source>
        <dbReference type="SAM" id="Phobius"/>
    </source>
</evidence>
<dbReference type="EMBL" id="CP039247">
    <property type="protein sequence ID" value="QCB27997.1"/>
    <property type="molecule type" value="Genomic_DNA"/>
</dbReference>
<accession>A0A4P7QH27</accession>
<feature type="transmembrane region" description="Helical" evidence="1">
    <location>
        <begin position="38"/>
        <end position="59"/>
    </location>
</feature>
<sequence length="75" mass="7977">MKENMPKHLAAVSFIICAIAIGIGFSTNGGSISGPKGWAAAIGVVLLISTVVAFAIWVFSRMILAGKRHNHREEN</sequence>
<dbReference type="Proteomes" id="UP000296352">
    <property type="component" value="Chromosome"/>
</dbReference>
<dbReference type="OrthoDB" id="9968507at2"/>
<keyword evidence="1" id="KW-0472">Membrane</keyword>
<keyword evidence="1" id="KW-0812">Transmembrane</keyword>
<organism evidence="2 3">
    <name type="scientific">Corynebacterium endometrii</name>
    <dbReference type="NCBI Taxonomy" id="2488819"/>
    <lineage>
        <taxon>Bacteria</taxon>
        <taxon>Bacillati</taxon>
        <taxon>Actinomycetota</taxon>
        <taxon>Actinomycetes</taxon>
        <taxon>Mycobacteriales</taxon>
        <taxon>Corynebacteriaceae</taxon>
        <taxon>Corynebacterium</taxon>
    </lineage>
</organism>
<evidence type="ECO:0000313" key="2">
    <source>
        <dbReference type="EMBL" id="QCB27997.1"/>
    </source>
</evidence>
<keyword evidence="3" id="KW-1185">Reference proteome</keyword>
<keyword evidence="1" id="KW-1133">Transmembrane helix</keyword>
<reference evidence="2 3" key="1">
    <citation type="submission" date="2019-04" db="EMBL/GenBank/DDBJ databases">
        <title>Corynebacterium endometrii sp. nov., isolated from the uterus of a cow with endometritis.</title>
        <authorList>
            <person name="Ballas P."/>
            <person name="Ruckert C."/>
            <person name="Wagener K."/>
            <person name="Drillich M."/>
            <person name="Kaempfer P."/>
            <person name="Busse H.-J."/>
            <person name="Ehling-Schulz M."/>
        </authorList>
    </citation>
    <scope>NUCLEOTIDE SEQUENCE [LARGE SCALE GENOMIC DNA]</scope>
    <source>
        <strain evidence="2 3">LMM-1653</strain>
    </source>
</reference>
<feature type="transmembrane region" description="Helical" evidence="1">
    <location>
        <begin position="9"/>
        <end position="26"/>
    </location>
</feature>
<dbReference type="KEGG" id="cee:CENDO_03515"/>
<dbReference type="RefSeq" id="WP_136140798.1">
    <property type="nucleotide sequence ID" value="NZ_CP039247.1"/>
</dbReference>
<protein>
    <submittedName>
        <fullName evidence="2">Uncharacterized protein</fullName>
    </submittedName>
</protein>